<dbReference type="EMBL" id="UOFS01000037">
    <property type="protein sequence ID" value="VAW98303.1"/>
    <property type="molecule type" value="Genomic_DNA"/>
</dbReference>
<evidence type="ECO:0000313" key="1">
    <source>
        <dbReference type="EMBL" id="VAW98303.1"/>
    </source>
</evidence>
<dbReference type="Pfam" id="PF13689">
    <property type="entry name" value="DUF4154"/>
    <property type="match status" value="1"/>
</dbReference>
<reference evidence="1" key="1">
    <citation type="submission" date="2018-06" db="EMBL/GenBank/DDBJ databases">
        <authorList>
            <person name="Zhirakovskaya E."/>
        </authorList>
    </citation>
    <scope>NUCLEOTIDE SEQUENCE</scope>
</reference>
<organism evidence="1">
    <name type="scientific">hydrothermal vent metagenome</name>
    <dbReference type="NCBI Taxonomy" id="652676"/>
    <lineage>
        <taxon>unclassified sequences</taxon>
        <taxon>metagenomes</taxon>
        <taxon>ecological metagenomes</taxon>
    </lineage>
</organism>
<sequence>MVLHTKCHIILHLLKKLSLIFIVFVFSELVLADKIEYRVKAAYLYQFTKFTQWPILSEEQKNNPIRICILGDNPFGSVLDKLSKKTSQNRYLLLEYLTFPKNSLDIVNCQLIFISSSEEPRLTKILKLTENSPVLTVSDMKNFALRGGIIGLVLDNQKIRLEINFEASAAAGLKISSKLLEIATVIKSKMN</sequence>
<dbReference type="AlphaFoldDB" id="A0A3B1AEA6"/>
<evidence type="ECO:0008006" key="2">
    <source>
        <dbReference type="Google" id="ProtNLM"/>
    </source>
</evidence>
<accession>A0A3B1AEA6</accession>
<name>A0A3B1AEA6_9ZZZZ</name>
<dbReference type="InterPro" id="IPR025293">
    <property type="entry name" value="YfiR/HmsC-like"/>
</dbReference>
<gene>
    <name evidence="1" type="ORF">MNBD_GAMMA22-2452</name>
</gene>
<proteinExistence type="predicted"/>
<protein>
    <recommendedName>
        <fullName evidence="2">Transmembrane protein</fullName>
    </recommendedName>
</protein>